<keyword evidence="6" id="KW-0175">Coiled coil</keyword>
<proteinExistence type="predicted"/>
<dbReference type="EMBL" id="CP001952">
    <property type="protein sequence ID" value="ADM12675.1"/>
    <property type="molecule type" value="Genomic_DNA"/>
</dbReference>
<evidence type="ECO:0000313" key="10">
    <source>
        <dbReference type="Proteomes" id="UP000002313"/>
    </source>
</evidence>
<evidence type="ECO:0000313" key="9">
    <source>
        <dbReference type="EMBL" id="ADM12675.1"/>
    </source>
</evidence>
<evidence type="ECO:0000256" key="2">
    <source>
        <dbReference type="ARBA" id="ARBA00022448"/>
    </source>
</evidence>
<dbReference type="InterPro" id="IPR056173">
    <property type="entry name" value="Sec20_C"/>
</dbReference>
<dbReference type="RefSeq" id="XP_003074035.1">
    <property type="nucleotide sequence ID" value="XM_003073989.1"/>
</dbReference>
<reference evidence="9 10" key="1">
    <citation type="journal article" date="2010" name="Nat. Commun.">
        <title>The complete sequence of the smallest known nuclear genome from the microsporidian Encephalitozoon intestinalis.</title>
        <authorList>
            <person name="Corradi N."/>
            <person name="Pombert J.-F."/>
            <person name="Farinelli L."/>
            <person name="Didier E.S."/>
            <person name="Keeling P.J."/>
        </authorList>
    </citation>
    <scope>NUCLEOTIDE SEQUENCE [LARGE SCALE GENOMIC DNA]</scope>
    <source>
        <strain evidence="9 10">ATCC 50506</strain>
    </source>
</reference>
<keyword evidence="4 7" id="KW-1133">Transmembrane helix</keyword>
<dbReference type="AlphaFoldDB" id="E0SA53"/>
<reference evidence="9 10" key="2">
    <citation type="journal article" date="2012" name="Proc. Natl. Acad. Sci. U.S.A.">
        <title>Gain and loss of multiple functionally related, horizontally transferred genes in the reduced genomes of two microsporidian parasites.</title>
        <authorList>
            <person name="Pombert J.-F."/>
            <person name="Selman M."/>
            <person name="Burki F."/>
            <person name="Bardell F.T."/>
            <person name="Farinelli L."/>
            <person name="Solter L.F."/>
            <person name="Whitman D.W."/>
            <person name="Weiss L.M."/>
            <person name="Corradi N."/>
            <person name="Keeling P.J."/>
        </authorList>
    </citation>
    <scope>NUCLEOTIDE SEQUENCE [LARGE SCALE GENOMIC DNA]</scope>
    <source>
        <strain evidence="9 10">ATCC 50506</strain>
    </source>
</reference>
<dbReference type="Proteomes" id="UP000002313">
    <property type="component" value="Chromosome XI"/>
</dbReference>
<evidence type="ECO:0000256" key="6">
    <source>
        <dbReference type="SAM" id="Coils"/>
    </source>
</evidence>
<organism evidence="9 10">
    <name type="scientific">Encephalitozoon intestinalis (strain ATCC 50506)</name>
    <name type="common">Microsporidian parasite</name>
    <name type="synonym">Septata intestinalis</name>
    <dbReference type="NCBI Taxonomy" id="876142"/>
    <lineage>
        <taxon>Eukaryota</taxon>
        <taxon>Fungi</taxon>
        <taxon>Fungi incertae sedis</taxon>
        <taxon>Microsporidia</taxon>
        <taxon>Unikaryonidae</taxon>
        <taxon>Encephalitozoon</taxon>
    </lineage>
</organism>
<evidence type="ECO:0000256" key="7">
    <source>
        <dbReference type="SAM" id="Phobius"/>
    </source>
</evidence>
<dbReference type="HOGENOM" id="CLU_131640_0_0_1"/>
<evidence type="ECO:0000256" key="3">
    <source>
        <dbReference type="ARBA" id="ARBA00022692"/>
    </source>
</evidence>
<dbReference type="VEuPathDB" id="MicrosporidiaDB:Eint_111760"/>
<evidence type="ECO:0000256" key="1">
    <source>
        <dbReference type="ARBA" id="ARBA00004211"/>
    </source>
</evidence>
<protein>
    <recommendedName>
        <fullName evidence="8">Sec20 C-terminal domain-containing protein</fullName>
    </recommendedName>
</protein>
<evidence type="ECO:0000259" key="8">
    <source>
        <dbReference type="Pfam" id="PF03908"/>
    </source>
</evidence>
<keyword evidence="5 7" id="KW-0472">Membrane</keyword>
<dbReference type="KEGG" id="ein:Eint_111760"/>
<dbReference type="OrthoDB" id="2195934at2759"/>
<accession>E0SA53</accession>
<dbReference type="Pfam" id="PF03908">
    <property type="entry name" value="Sec20"/>
    <property type="match status" value="1"/>
</dbReference>
<dbReference type="GO" id="GO:0016020">
    <property type="term" value="C:membrane"/>
    <property type="evidence" value="ECO:0007669"/>
    <property type="project" value="UniProtKB-SubCell"/>
</dbReference>
<keyword evidence="10" id="KW-1185">Reference proteome</keyword>
<feature type="transmembrane region" description="Helical" evidence="7">
    <location>
        <begin position="137"/>
        <end position="158"/>
    </location>
</feature>
<feature type="coiled-coil region" evidence="6">
    <location>
        <begin position="76"/>
        <end position="134"/>
    </location>
</feature>
<feature type="domain" description="Sec20 C-terminal" evidence="8">
    <location>
        <begin position="78"/>
        <end position="158"/>
    </location>
</feature>
<evidence type="ECO:0000256" key="4">
    <source>
        <dbReference type="ARBA" id="ARBA00022989"/>
    </source>
</evidence>
<keyword evidence="2" id="KW-0813">Transport</keyword>
<name>E0SA53_ENCIT</name>
<keyword evidence="3 7" id="KW-0812">Transmembrane</keyword>
<evidence type="ECO:0000256" key="5">
    <source>
        <dbReference type="ARBA" id="ARBA00023136"/>
    </source>
</evidence>
<gene>
    <name evidence="9" type="ORF">Eint_111760</name>
</gene>
<comment type="subcellular location">
    <subcellularLocation>
        <location evidence="1">Membrane</location>
        <topology evidence="1">Single-pass type IV membrane protein</topology>
    </subcellularLocation>
</comment>
<dbReference type="GeneID" id="9699744"/>
<sequence length="165" mass="19481">MEKKINEELLKKEFASQEDLRNHVSLIQTMIRDYEKDLYERGEYDDLSKNKVKDWRNKVYRIIQEHKETSESMENIDELENTIKLVHRQIGKADSNQQILGKSTLKLMGLNYTNTDIEKALMDTRKKLKESQRQEKIEGFLVLAALLVFILVCILILFDKFVSGR</sequence>